<reference evidence="4 5" key="1">
    <citation type="submission" date="2017-11" db="EMBL/GenBank/DDBJ databases">
        <title>Draft genome sequence of Mitsuaria sp. HWN-4.</title>
        <authorList>
            <person name="Gundlapally S.R."/>
        </authorList>
    </citation>
    <scope>NUCLEOTIDE SEQUENCE [LARGE SCALE GENOMIC DNA]</scope>
    <source>
        <strain evidence="4 5">HWN-4</strain>
    </source>
</reference>
<protein>
    <submittedName>
        <fullName evidence="4">Glucokinase</fullName>
    </submittedName>
</protein>
<sequence>MSQGGTTPMRLLADVGATHVRFASQGGTAEPLEHVARYLCRDFDTLADAIFYHLHREGLPRPRSCAIGIATAVTGDHVRMTNHHWSFSTRALQSALGAERVLVINDFTALALALPALGPQSMRKVGGGEPVAGAAKGLVGPGTGLGVSGLLRSDDGATLVAVGGEGGHATLSSYEPEERAVLDLLHRRFGHVSAERAVSGPGLENLYMALAELRGLKLAPGEGRAAPAITAAALAGEPFSSEVVTMFCALLGDVAGHVALTLGARGGLYIGGGIVPRLGDWFDRSPFRARFESCGRLTSYLRAIPTYVVQEADQAPLLGASRALDRDVLTH</sequence>
<accession>A0A2G9C6K3</accession>
<dbReference type="NCBIfam" id="TIGR00749">
    <property type="entry name" value="glk"/>
    <property type="match status" value="1"/>
</dbReference>
<evidence type="ECO:0000256" key="3">
    <source>
        <dbReference type="RuleBase" id="RU004046"/>
    </source>
</evidence>
<comment type="similarity">
    <text evidence="3">Belongs to the bacterial glucokinase family.</text>
</comment>
<dbReference type="GO" id="GO:0005536">
    <property type="term" value="F:D-glucose binding"/>
    <property type="evidence" value="ECO:0007669"/>
    <property type="project" value="InterPro"/>
</dbReference>
<dbReference type="SUPFAM" id="SSF53067">
    <property type="entry name" value="Actin-like ATPase domain"/>
    <property type="match status" value="1"/>
</dbReference>
<evidence type="ECO:0000256" key="1">
    <source>
        <dbReference type="ARBA" id="ARBA00022679"/>
    </source>
</evidence>
<evidence type="ECO:0000313" key="4">
    <source>
        <dbReference type="EMBL" id="PIM52080.1"/>
    </source>
</evidence>
<dbReference type="InterPro" id="IPR043129">
    <property type="entry name" value="ATPase_NBD"/>
</dbReference>
<dbReference type="OrthoDB" id="257751at2"/>
<dbReference type="PANTHER" id="PTHR47690:SF1">
    <property type="entry name" value="GLUCOKINASE"/>
    <property type="match status" value="1"/>
</dbReference>
<evidence type="ECO:0000313" key="5">
    <source>
        <dbReference type="Proteomes" id="UP000231501"/>
    </source>
</evidence>
<dbReference type="PANTHER" id="PTHR47690">
    <property type="entry name" value="GLUCOKINASE"/>
    <property type="match status" value="1"/>
</dbReference>
<gene>
    <name evidence="4" type="primary">glk</name>
    <name evidence="4" type="ORF">CS062_16645</name>
</gene>
<dbReference type="GO" id="GO:0005829">
    <property type="term" value="C:cytosol"/>
    <property type="evidence" value="ECO:0007669"/>
    <property type="project" value="TreeGrafter"/>
</dbReference>
<dbReference type="EMBL" id="PEOG01000046">
    <property type="protein sequence ID" value="PIM52080.1"/>
    <property type="molecule type" value="Genomic_DNA"/>
</dbReference>
<dbReference type="Gene3D" id="3.30.420.40">
    <property type="match status" value="1"/>
</dbReference>
<dbReference type="Proteomes" id="UP000231501">
    <property type="component" value="Unassembled WGS sequence"/>
</dbReference>
<comment type="caution">
    <text evidence="4">The sequence shown here is derived from an EMBL/GenBank/DDBJ whole genome shotgun (WGS) entry which is preliminary data.</text>
</comment>
<dbReference type="Gene3D" id="3.40.367.20">
    <property type="match status" value="1"/>
</dbReference>
<proteinExistence type="inferred from homology"/>
<name>A0A2G9C6K3_9BURK</name>
<dbReference type="InterPro" id="IPR003836">
    <property type="entry name" value="Glucokinase"/>
</dbReference>
<keyword evidence="2 4" id="KW-0418">Kinase</keyword>
<dbReference type="GO" id="GO:0004340">
    <property type="term" value="F:glucokinase activity"/>
    <property type="evidence" value="ECO:0007669"/>
    <property type="project" value="InterPro"/>
</dbReference>
<dbReference type="InterPro" id="IPR050201">
    <property type="entry name" value="Bacterial_glucokinase"/>
</dbReference>
<dbReference type="CDD" id="cd24008">
    <property type="entry name" value="ASKHA_NBD_GLK"/>
    <property type="match status" value="1"/>
</dbReference>
<organism evidence="4 5">
    <name type="scientific">Roseateles chitinivorans</name>
    <dbReference type="NCBI Taxonomy" id="2917965"/>
    <lineage>
        <taxon>Bacteria</taxon>
        <taxon>Pseudomonadati</taxon>
        <taxon>Pseudomonadota</taxon>
        <taxon>Betaproteobacteria</taxon>
        <taxon>Burkholderiales</taxon>
        <taxon>Sphaerotilaceae</taxon>
        <taxon>Roseateles</taxon>
    </lineage>
</organism>
<keyword evidence="5" id="KW-1185">Reference proteome</keyword>
<dbReference type="GO" id="GO:0005524">
    <property type="term" value="F:ATP binding"/>
    <property type="evidence" value="ECO:0007669"/>
    <property type="project" value="InterPro"/>
</dbReference>
<dbReference type="GO" id="GO:0006096">
    <property type="term" value="P:glycolytic process"/>
    <property type="evidence" value="ECO:0007669"/>
    <property type="project" value="InterPro"/>
</dbReference>
<dbReference type="RefSeq" id="WP_099862722.1">
    <property type="nucleotide sequence ID" value="NZ_PEOG01000046.1"/>
</dbReference>
<dbReference type="Pfam" id="PF02685">
    <property type="entry name" value="Glucokinase"/>
    <property type="match status" value="1"/>
</dbReference>
<keyword evidence="1" id="KW-0808">Transferase</keyword>
<evidence type="ECO:0000256" key="2">
    <source>
        <dbReference type="ARBA" id="ARBA00022777"/>
    </source>
</evidence>
<dbReference type="AlphaFoldDB" id="A0A2G9C6K3"/>